<dbReference type="EMBL" id="JABELX010000011">
    <property type="protein sequence ID" value="NNH73831.1"/>
    <property type="molecule type" value="Genomic_DNA"/>
</dbReference>
<dbReference type="Proteomes" id="UP000586827">
    <property type="component" value="Unassembled WGS sequence"/>
</dbReference>
<feature type="region of interest" description="Disordered" evidence="1">
    <location>
        <begin position="398"/>
        <end position="462"/>
    </location>
</feature>
<feature type="compositionally biased region" description="Basic and acidic residues" evidence="1">
    <location>
        <begin position="420"/>
        <end position="432"/>
    </location>
</feature>
<accession>A0A849CIM7</accession>
<keyword evidence="3" id="KW-1185">Reference proteome</keyword>
<dbReference type="Pfam" id="PF06666">
    <property type="entry name" value="DUF1173"/>
    <property type="match status" value="1"/>
</dbReference>
<proteinExistence type="predicted"/>
<dbReference type="InterPro" id="IPR009553">
    <property type="entry name" value="DUF1173"/>
</dbReference>
<evidence type="ECO:0000256" key="1">
    <source>
        <dbReference type="SAM" id="MobiDB-lite"/>
    </source>
</evidence>
<reference evidence="2 3" key="1">
    <citation type="submission" date="2020-05" db="EMBL/GenBank/DDBJ databases">
        <title>MicrobeNet Type strains.</title>
        <authorList>
            <person name="Nicholson A.C."/>
        </authorList>
    </citation>
    <scope>NUCLEOTIDE SEQUENCE [LARGE SCALE GENOMIC DNA]</scope>
    <source>
        <strain evidence="2 3">JCM 3224</strain>
    </source>
</reference>
<dbReference type="AlphaFoldDB" id="A0A849CIM7"/>
<gene>
    <name evidence="2" type="ORF">HLB23_28930</name>
</gene>
<organism evidence="2 3">
    <name type="scientific">Nocardia uniformis</name>
    <dbReference type="NCBI Taxonomy" id="53432"/>
    <lineage>
        <taxon>Bacteria</taxon>
        <taxon>Bacillati</taxon>
        <taxon>Actinomycetota</taxon>
        <taxon>Actinomycetes</taxon>
        <taxon>Mycobacteriales</taxon>
        <taxon>Nocardiaceae</taxon>
        <taxon>Nocardia</taxon>
    </lineage>
</organism>
<name>A0A849CIM7_9NOCA</name>
<feature type="compositionally biased region" description="Low complexity" evidence="1">
    <location>
        <begin position="441"/>
        <end position="462"/>
    </location>
</feature>
<comment type="caution">
    <text evidence="2">The sequence shown here is derived from an EMBL/GenBank/DDBJ whole genome shotgun (WGS) entry which is preliminary data.</text>
</comment>
<evidence type="ECO:0000313" key="2">
    <source>
        <dbReference type="EMBL" id="NNH73831.1"/>
    </source>
</evidence>
<evidence type="ECO:0000313" key="3">
    <source>
        <dbReference type="Proteomes" id="UP000586827"/>
    </source>
</evidence>
<dbReference type="RefSeq" id="WP_067521815.1">
    <property type="nucleotide sequence ID" value="NZ_JABELX010000011.1"/>
</dbReference>
<protein>
    <submittedName>
        <fullName evidence="2">DUF1173 family protein</fullName>
    </submittedName>
</protein>
<sequence length="462" mass="50423">MYAIDDQVIDRARIGDDYLQPLLAAVHRNRSQRPRCLCSASETGGVDMYVARVGGRYVLKRMPGTGPHHAPGCSSYAPPAELTGLAPLIGTAIREQPNTGLTRLTLGFPLTHRPARAAATTSDPCAETEADEHIDEAKLTLRAVLHLLWDDAGFVRWVPAMAGRRNWAAIRRHTYLAAHAKTTKSRELSELLWLPEPFTVADKNEIAARRSAVFAPFTGTTTTRRLMLGLGEVKDLTPARFGRHKLIIKHAPDCPFIVEADTAAALRRTHATELALRQAIPDSKLIALLTFGVTAAGVAVADRIAVMNVSADWIPFESVFEHTLLASLISHRRRFTKTLRYNQSAATPLASLILTDTDPPTACYLTSATTHGPPPQPNPDLPLAQWIWNTSVDAMPPIPPPISRPVNHTRPHRTPLTHPTAEEAHHSTDTKEAPPWPKPDTMPTTGTTTKTPCAPTSATTTE</sequence>